<comment type="caution">
    <text evidence="1">The sequence shown here is derived from an EMBL/GenBank/DDBJ whole genome shotgun (WGS) entry which is preliminary data.</text>
</comment>
<organism evidence="1 2">
    <name type="scientific">Naganishia cerealis</name>
    <dbReference type="NCBI Taxonomy" id="610337"/>
    <lineage>
        <taxon>Eukaryota</taxon>
        <taxon>Fungi</taxon>
        <taxon>Dikarya</taxon>
        <taxon>Basidiomycota</taxon>
        <taxon>Agaricomycotina</taxon>
        <taxon>Tremellomycetes</taxon>
        <taxon>Filobasidiales</taxon>
        <taxon>Filobasidiaceae</taxon>
        <taxon>Naganishia</taxon>
    </lineage>
</organism>
<reference evidence="1" key="1">
    <citation type="submission" date="2023-04" db="EMBL/GenBank/DDBJ databases">
        <title>Draft Genome sequencing of Naganishia species isolated from polar environments using Oxford Nanopore Technology.</title>
        <authorList>
            <person name="Leo P."/>
            <person name="Venkateswaran K."/>
        </authorList>
    </citation>
    <scope>NUCLEOTIDE SEQUENCE</scope>
    <source>
        <strain evidence="1">MNA-CCFEE 5261</strain>
    </source>
</reference>
<name>A0ACC2V7H0_9TREE</name>
<proteinExistence type="predicted"/>
<dbReference type="EMBL" id="JASBWR010000105">
    <property type="protein sequence ID" value="KAJ9095060.1"/>
    <property type="molecule type" value="Genomic_DNA"/>
</dbReference>
<evidence type="ECO:0000313" key="1">
    <source>
        <dbReference type="EMBL" id="KAJ9095060.1"/>
    </source>
</evidence>
<sequence length="1004" mass="111706">MTSTPPVSADQATQTTLLAIQALFHDPDQQAKRRANEWLSEFQHTNEAWQACHTLLTAPEAPQEARMVAAQTIRSKVVYDLSQLPKESLLPLRDSLLQSLTHFTNPSAPTGSRAITTQLCLALADLAYQLPEWSNVVAGMVDMFGNRVESVEMLLEFLKVLVEEAGNPRIPLSSAEASNRSGELLSDQREKVLGLLEMYLSAQGVTARVQTAVFETLRAWLQAGEIDANMIAQTRLFQFSFDALANIELFDSAVDVICDMIHETQEVEDNVQVIEMIVPKVIALRGVFDRAVQDEDDDSVRGYCRIFTEAGETYRQLILAHPDTFLPLVEAIGMCAAYHDLDIVPITFAFWWKFGQALGKRTRQDDRYDDDDVDGRSSATAPSQAIYGPFLQVYANLQDSMIRHLQFPQGDNAAFTNAAARDEFRSFRHDMGDTLKDCCAVLGANVCMKRSYDLVMAALAKGDAMIWQEVEAPLFSMRSMGAEVDPNDDEVLPHIMDMLPTLPRHPKIQYAAILVLSRYTQWINQHPTYLSFQLNYISSGFEIQTDDVAAAAAQAMKWMCKDCKEHLVPYLGQLYTFITTAGTALEIEDRLEVAEAIGFVISTMPPAEAAEALQRFTQPLLQQIQTLTAGPLLSGREELTPLTDALEQIEAYVTTVRSIDPLPSSCVNTAAAVYQVLDQLIDKYYAAYNVADRICNLLRRGLAFFPFSVLRPILPILLERLNISFERSGHSAYVWIIGKCVGLFGQEVSALGPAAADIESAFTTSLERVTLQVRQMEVGQGASEIPDVLEDYCQFVLQYVLRSAESIFHSSQLPNIIELALATTTLPAGQSVMTALELVEDLLKDAMSPQQVAAVQPTTVPAHLPVLQALVQQYGQKIVTMVLQGVVQDYPEDGQTPVTEIILAICKLAPVETVRQWVALAIEGVPGHVIPISSKQETMQAFDRYVTAVYEFATMLTCLFFDVFRVFAEGNIDMIKTAIRSYVRTARRARDRRNRMRDTLGDSR</sequence>
<evidence type="ECO:0000313" key="2">
    <source>
        <dbReference type="Proteomes" id="UP001241377"/>
    </source>
</evidence>
<protein>
    <submittedName>
        <fullName evidence="1">Uncharacterized protein</fullName>
    </submittedName>
</protein>
<dbReference type="Proteomes" id="UP001241377">
    <property type="component" value="Unassembled WGS sequence"/>
</dbReference>
<accession>A0ACC2V7H0</accession>
<gene>
    <name evidence="1" type="ORF">QFC19_007740</name>
</gene>
<keyword evidence="2" id="KW-1185">Reference proteome</keyword>